<evidence type="ECO:0000256" key="7">
    <source>
        <dbReference type="ARBA" id="ARBA00022722"/>
    </source>
</evidence>
<dbReference type="EMBL" id="WJQU01000002">
    <property type="protein sequence ID" value="KAJ6643854.1"/>
    <property type="molecule type" value="Genomic_DNA"/>
</dbReference>
<protein>
    <recommendedName>
        <fullName evidence="5">Putative nuclease HARBI1</fullName>
    </recommendedName>
    <alternativeName>
        <fullName evidence="11">Harbinger transposase-derived nuclease</fullName>
    </alternativeName>
</protein>
<comment type="caution">
    <text evidence="14">The sequence shown here is derived from an EMBL/GenBank/DDBJ whole genome shotgun (WGS) entry which is preliminary data.</text>
</comment>
<dbReference type="OrthoDB" id="7789363at2759"/>
<keyword evidence="6" id="KW-0963">Cytoplasm</keyword>
<dbReference type="GO" id="GO:0046872">
    <property type="term" value="F:metal ion binding"/>
    <property type="evidence" value="ECO:0007669"/>
    <property type="project" value="UniProtKB-KW"/>
</dbReference>
<comment type="cofactor">
    <cofactor evidence="1">
        <name>a divalent metal cation</name>
        <dbReference type="ChEBI" id="CHEBI:60240"/>
    </cofactor>
</comment>
<dbReference type="GO" id="GO:0004518">
    <property type="term" value="F:nuclease activity"/>
    <property type="evidence" value="ECO:0007669"/>
    <property type="project" value="UniProtKB-KW"/>
</dbReference>
<evidence type="ECO:0000256" key="6">
    <source>
        <dbReference type="ARBA" id="ARBA00022490"/>
    </source>
</evidence>
<organism evidence="14 15">
    <name type="scientific">Pseudolycoriella hygida</name>
    <dbReference type="NCBI Taxonomy" id="35572"/>
    <lineage>
        <taxon>Eukaryota</taxon>
        <taxon>Metazoa</taxon>
        <taxon>Ecdysozoa</taxon>
        <taxon>Arthropoda</taxon>
        <taxon>Hexapoda</taxon>
        <taxon>Insecta</taxon>
        <taxon>Pterygota</taxon>
        <taxon>Neoptera</taxon>
        <taxon>Endopterygota</taxon>
        <taxon>Diptera</taxon>
        <taxon>Nematocera</taxon>
        <taxon>Sciaroidea</taxon>
        <taxon>Sciaridae</taxon>
        <taxon>Pseudolycoriella</taxon>
    </lineage>
</organism>
<dbReference type="Pfam" id="PF13359">
    <property type="entry name" value="DDE_Tnp_4"/>
    <property type="match status" value="1"/>
</dbReference>
<sequence length="274" mass="31243">MKANRRQLRDALDPFDIPEERFRELYRLPRSLAMDLMQELSNVMTENVTPDIPLSIQLCSTLNFFASGSYQRRVGQDAFACLSQSCVSRCIKSISKTIALKMSDKYIVFPTTPEEIESLVEGFQKLADFPGVFALVGGTRIALAALNKKIEFSYVCRKGFHSINTQVIVDSNMRFLNVNARYPGSAHDSSIWRNSLASSLLGNMYNQMGSKWKYFLLADTGYPLEPWLLKPYASPRTSAEKEFNVRLRSLRSLIERAIGLLKARFRCLLKEREL</sequence>
<proteinExistence type="inferred from homology"/>
<evidence type="ECO:0000256" key="3">
    <source>
        <dbReference type="ARBA" id="ARBA00004496"/>
    </source>
</evidence>
<keyword evidence="15" id="KW-1185">Reference proteome</keyword>
<dbReference type="InterPro" id="IPR045249">
    <property type="entry name" value="HARBI1-like"/>
</dbReference>
<comment type="subcellular location">
    <subcellularLocation>
        <location evidence="3">Cytoplasm</location>
    </subcellularLocation>
    <subcellularLocation>
        <location evidence="2">Nucleus</location>
    </subcellularLocation>
</comment>
<evidence type="ECO:0000256" key="1">
    <source>
        <dbReference type="ARBA" id="ARBA00001968"/>
    </source>
</evidence>
<evidence type="ECO:0000256" key="2">
    <source>
        <dbReference type="ARBA" id="ARBA00004123"/>
    </source>
</evidence>
<gene>
    <name evidence="14" type="primary">Harbi1</name>
    <name evidence="14" type="ORF">Bhyg_08819</name>
</gene>
<dbReference type="PANTHER" id="PTHR22930">
    <property type="match status" value="1"/>
</dbReference>
<evidence type="ECO:0000256" key="12">
    <source>
        <dbReference type="ARBA" id="ARBA00045850"/>
    </source>
</evidence>
<dbReference type="GO" id="GO:0005737">
    <property type="term" value="C:cytoplasm"/>
    <property type="evidence" value="ECO:0007669"/>
    <property type="project" value="UniProtKB-SubCell"/>
</dbReference>
<keyword evidence="8" id="KW-0479">Metal-binding</keyword>
<reference evidence="14" key="1">
    <citation type="submission" date="2022-07" db="EMBL/GenBank/DDBJ databases">
        <authorList>
            <person name="Trinca V."/>
            <person name="Uliana J.V.C."/>
            <person name="Torres T.T."/>
            <person name="Ward R.J."/>
            <person name="Monesi N."/>
        </authorList>
    </citation>
    <scope>NUCLEOTIDE SEQUENCE</scope>
    <source>
        <strain evidence="14">HSMRA1968</strain>
        <tissue evidence="14">Whole embryos</tissue>
    </source>
</reference>
<evidence type="ECO:0000256" key="8">
    <source>
        <dbReference type="ARBA" id="ARBA00022723"/>
    </source>
</evidence>
<evidence type="ECO:0000259" key="13">
    <source>
        <dbReference type="Pfam" id="PF13359"/>
    </source>
</evidence>
<feature type="domain" description="DDE Tnp4" evidence="13">
    <location>
        <begin position="149"/>
        <end position="270"/>
    </location>
</feature>
<evidence type="ECO:0000256" key="11">
    <source>
        <dbReference type="ARBA" id="ARBA00030126"/>
    </source>
</evidence>
<keyword evidence="7" id="KW-0540">Nuclease</keyword>
<evidence type="ECO:0000256" key="9">
    <source>
        <dbReference type="ARBA" id="ARBA00022801"/>
    </source>
</evidence>
<dbReference type="InterPro" id="IPR026103">
    <property type="entry name" value="HARBI1_animal"/>
</dbReference>
<comment type="similarity">
    <text evidence="4">Belongs to the HARBI1 family.</text>
</comment>
<evidence type="ECO:0000313" key="15">
    <source>
        <dbReference type="Proteomes" id="UP001151699"/>
    </source>
</evidence>
<evidence type="ECO:0000313" key="14">
    <source>
        <dbReference type="EMBL" id="KAJ6643854.1"/>
    </source>
</evidence>
<dbReference type="GO" id="GO:0016787">
    <property type="term" value="F:hydrolase activity"/>
    <property type="evidence" value="ECO:0007669"/>
    <property type="project" value="UniProtKB-KW"/>
</dbReference>
<comment type="function">
    <text evidence="12">Transposase-derived protein that may have nuclease activity. Does not have transposase activity.</text>
</comment>
<dbReference type="PANTHER" id="PTHR22930:SF85">
    <property type="entry name" value="GH03217P-RELATED"/>
    <property type="match status" value="1"/>
</dbReference>
<dbReference type="Proteomes" id="UP001151699">
    <property type="component" value="Chromosome B"/>
</dbReference>
<accession>A0A9Q0N728</accession>
<name>A0A9Q0N728_9DIPT</name>
<dbReference type="GO" id="GO:0005634">
    <property type="term" value="C:nucleus"/>
    <property type="evidence" value="ECO:0007669"/>
    <property type="project" value="UniProtKB-SubCell"/>
</dbReference>
<dbReference type="InterPro" id="IPR027806">
    <property type="entry name" value="HARBI1_dom"/>
</dbReference>
<evidence type="ECO:0000256" key="5">
    <source>
        <dbReference type="ARBA" id="ARBA00015519"/>
    </source>
</evidence>
<keyword evidence="9" id="KW-0378">Hydrolase</keyword>
<feature type="non-terminal residue" evidence="14">
    <location>
        <position position="274"/>
    </location>
</feature>
<evidence type="ECO:0000256" key="4">
    <source>
        <dbReference type="ARBA" id="ARBA00006958"/>
    </source>
</evidence>
<keyword evidence="10" id="KW-0539">Nucleus</keyword>
<dbReference type="PRINTS" id="PR02086">
    <property type="entry name" value="PUTNUCHARBI1"/>
</dbReference>
<evidence type="ECO:0000256" key="10">
    <source>
        <dbReference type="ARBA" id="ARBA00023242"/>
    </source>
</evidence>
<dbReference type="AlphaFoldDB" id="A0A9Q0N728"/>